<dbReference type="AlphaFoldDB" id="A0A7U4QJ43"/>
<protein>
    <recommendedName>
        <fullName evidence="3">WbqC family protein</fullName>
    </recommendedName>
</protein>
<sequence>MPWPGFFYKAANTDVLVLLDHVQFPLGASWINRNRLKNAGGFFWVTVPVWKKNRGKQPINKVEICNEKNWQKKHYQSLFHAYTHAPYFKEHIGFFEKVYQKKWYRLLDLNLVILNYFLNVIGIDKKPILSSSLNVNNKGTALIIEICEKLNANCYVTLSTSKSYIDTEAFRNKGIIVKFLHFKPPVYPQLWGEFLPNLSMVDLLLNCGPKALEIIKNKRSQK</sequence>
<dbReference type="Proteomes" id="UP000070560">
    <property type="component" value="Chromosome"/>
</dbReference>
<dbReference type="Pfam" id="PF08889">
    <property type="entry name" value="WbqC"/>
    <property type="match status" value="1"/>
</dbReference>
<evidence type="ECO:0000313" key="1">
    <source>
        <dbReference type="EMBL" id="AMM40307.1"/>
    </source>
</evidence>
<name>A0A7U4QJ43_DESA2</name>
<evidence type="ECO:0008006" key="3">
    <source>
        <dbReference type="Google" id="ProtNLM"/>
    </source>
</evidence>
<organism evidence="1 2">
    <name type="scientific">Desulfofervidus auxilii</name>
    <dbReference type="NCBI Taxonomy" id="1621989"/>
    <lineage>
        <taxon>Bacteria</taxon>
        <taxon>Pseudomonadati</taxon>
        <taxon>Thermodesulfobacteriota</taxon>
        <taxon>Candidatus Desulfofervidia</taxon>
        <taxon>Candidatus Desulfofervidales</taxon>
        <taxon>Candidatus Desulfofervidaceae</taxon>
        <taxon>Candidatus Desulfofervidus</taxon>
    </lineage>
</organism>
<accession>A0A7U4QJ43</accession>
<keyword evidence="2" id="KW-1185">Reference proteome</keyword>
<gene>
    <name evidence="1" type="ORF">HS1_000501</name>
</gene>
<dbReference type="InterPro" id="IPR014985">
    <property type="entry name" value="WbqC"/>
</dbReference>
<evidence type="ECO:0000313" key="2">
    <source>
        <dbReference type="Proteomes" id="UP000070560"/>
    </source>
</evidence>
<reference evidence="1 2" key="1">
    <citation type="submission" date="2015-10" db="EMBL/GenBank/DDBJ databases">
        <title>Candidatus Desulfofervidus auxilii, a hydrogenotrophic sulfate-reducing bacterium involved in the thermophilic anaerobic oxidation of methane.</title>
        <authorList>
            <person name="Krukenberg V."/>
            <person name="Richter M."/>
            <person name="Wegener G."/>
        </authorList>
    </citation>
    <scope>NUCLEOTIDE SEQUENCE [LARGE SCALE GENOMIC DNA]</scope>
    <source>
        <strain evidence="1 2">HS1</strain>
    </source>
</reference>
<dbReference type="EMBL" id="CP013015">
    <property type="protein sequence ID" value="AMM40307.1"/>
    <property type="molecule type" value="Genomic_DNA"/>
</dbReference>
<proteinExistence type="predicted"/>
<dbReference type="KEGG" id="daw:HS1_000501"/>